<feature type="transmembrane region" description="Helical" evidence="5">
    <location>
        <begin position="340"/>
        <end position="360"/>
    </location>
</feature>
<feature type="transmembrane region" description="Helical" evidence="5">
    <location>
        <begin position="366"/>
        <end position="386"/>
    </location>
</feature>
<dbReference type="InterPro" id="IPR036259">
    <property type="entry name" value="MFS_trans_sf"/>
</dbReference>
<dbReference type="Pfam" id="PF07690">
    <property type="entry name" value="MFS_1"/>
    <property type="match status" value="2"/>
</dbReference>
<reference evidence="7 8" key="1">
    <citation type="journal article" date="2020" name="ISME J.">
        <title>Comparative genomics reveals insights into cyanobacterial evolution and habitat adaptation.</title>
        <authorList>
            <person name="Chen M.Y."/>
            <person name="Teng W.K."/>
            <person name="Zhao L."/>
            <person name="Hu C.X."/>
            <person name="Zhou Y.K."/>
            <person name="Han B.P."/>
            <person name="Song L.R."/>
            <person name="Shu W.S."/>
        </authorList>
    </citation>
    <scope>NUCLEOTIDE SEQUENCE [LARGE SCALE GENOMIC DNA]</scope>
    <source>
        <strain evidence="7 8">FACHB-1050</strain>
    </source>
</reference>
<feature type="transmembrane region" description="Helical" evidence="5">
    <location>
        <begin position="170"/>
        <end position="187"/>
    </location>
</feature>
<name>A0ABR8C6H1_9CYAN</name>
<comment type="caution">
    <text evidence="7">The sequence shown here is derived from an EMBL/GenBank/DDBJ whole genome shotgun (WGS) entry which is preliminary data.</text>
</comment>
<evidence type="ECO:0000313" key="8">
    <source>
        <dbReference type="Proteomes" id="UP000618445"/>
    </source>
</evidence>
<gene>
    <name evidence="7" type="ORF">H6G05_05930</name>
</gene>
<dbReference type="RefSeq" id="WP_190577161.1">
    <property type="nucleotide sequence ID" value="NZ_CAWPQU010000056.1"/>
</dbReference>
<dbReference type="InterPro" id="IPR020846">
    <property type="entry name" value="MFS_dom"/>
</dbReference>
<proteinExistence type="predicted"/>
<comment type="subcellular location">
    <subcellularLocation>
        <location evidence="1">Cell membrane</location>
        <topology evidence="1">Multi-pass membrane protein</topology>
    </subcellularLocation>
</comment>
<evidence type="ECO:0000256" key="4">
    <source>
        <dbReference type="ARBA" id="ARBA00023136"/>
    </source>
</evidence>
<dbReference type="Proteomes" id="UP000618445">
    <property type="component" value="Unassembled WGS sequence"/>
</dbReference>
<accession>A0ABR8C6H1</accession>
<dbReference type="SUPFAM" id="SSF103473">
    <property type="entry name" value="MFS general substrate transporter"/>
    <property type="match status" value="1"/>
</dbReference>
<dbReference type="Gene3D" id="1.20.1250.20">
    <property type="entry name" value="MFS general substrate transporter like domains"/>
    <property type="match status" value="2"/>
</dbReference>
<feature type="transmembrane region" description="Helical" evidence="5">
    <location>
        <begin position="216"/>
        <end position="237"/>
    </location>
</feature>
<keyword evidence="8" id="KW-1185">Reference proteome</keyword>
<keyword evidence="3 5" id="KW-1133">Transmembrane helix</keyword>
<feature type="transmembrane region" description="Helical" evidence="5">
    <location>
        <begin position="147"/>
        <end position="164"/>
    </location>
</feature>
<keyword evidence="4 5" id="KW-0472">Membrane</keyword>
<evidence type="ECO:0000256" key="5">
    <source>
        <dbReference type="SAM" id="Phobius"/>
    </source>
</evidence>
<dbReference type="PANTHER" id="PTHR23518">
    <property type="entry name" value="C-METHYLTRANSFERASE"/>
    <property type="match status" value="1"/>
</dbReference>
<organism evidence="7 8">
    <name type="scientific">Phormidium tenue FACHB-1050</name>
    <dbReference type="NCBI Taxonomy" id="2692857"/>
    <lineage>
        <taxon>Bacteria</taxon>
        <taxon>Bacillati</taxon>
        <taxon>Cyanobacteriota</taxon>
        <taxon>Cyanophyceae</taxon>
        <taxon>Oscillatoriophycideae</taxon>
        <taxon>Oscillatoriales</taxon>
        <taxon>Oscillatoriaceae</taxon>
        <taxon>Phormidium</taxon>
    </lineage>
</organism>
<sequence>MLTTLRRLPPNVWLIGLISLLNDTASDMLYPLIPVYLASVFMVGPKSLGIIEGIAEATSSFLKLLSGIIMDLTNSAKPWIILGYSLAGFSRPLVLIANNWVGVLFIRMIDRVGKGLRSSPRDAMLAASVSPENRGLAFGLHRGMDNAGAVIGPILAALLLGFGYKIKDLFLISIIPATLCFGMSLLIQEPQATVVQSGNRRFSWNFKELPVNFKRYLLAVAIFTLGNSSNMFLLLRAKELGLSEVQVPLAWATISAIAALFSTPLSALSDRFGRIRLITMGWLSYGLFYICLGLLSSSTPIVIFGLFAFYGIFLAATEGVEKALVADLAPTSLLGTAYGWFNLVSGLMLLPASIIFGWLYERFGATSAFGFSSSCSLIATFLLLWASKRFAI</sequence>
<keyword evidence="2 5" id="KW-0812">Transmembrane</keyword>
<evidence type="ECO:0000256" key="2">
    <source>
        <dbReference type="ARBA" id="ARBA00022692"/>
    </source>
</evidence>
<evidence type="ECO:0000259" key="6">
    <source>
        <dbReference type="PROSITE" id="PS50850"/>
    </source>
</evidence>
<protein>
    <submittedName>
        <fullName evidence="7">MFS transporter</fullName>
    </submittedName>
</protein>
<evidence type="ECO:0000256" key="1">
    <source>
        <dbReference type="ARBA" id="ARBA00004651"/>
    </source>
</evidence>
<feature type="domain" description="Major facilitator superfamily (MFS) profile" evidence="6">
    <location>
        <begin position="11"/>
        <end position="391"/>
    </location>
</feature>
<dbReference type="PROSITE" id="PS50850">
    <property type="entry name" value="MFS"/>
    <property type="match status" value="1"/>
</dbReference>
<feature type="transmembrane region" description="Helical" evidence="5">
    <location>
        <begin position="249"/>
        <end position="268"/>
    </location>
</feature>
<dbReference type="CDD" id="cd17370">
    <property type="entry name" value="MFS_MJ1317_like"/>
    <property type="match status" value="1"/>
</dbReference>
<evidence type="ECO:0000313" key="7">
    <source>
        <dbReference type="EMBL" id="MBD2316384.1"/>
    </source>
</evidence>
<dbReference type="PANTHER" id="PTHR23518:SF2">
    <property type="entry name" value="MAJOR FACILITATOR SUPERFAMILY TRANSPORTER"/>
    <property type="match status" value="1"/>
</dbReference>
<dbReference type="InterPro" id="IPR011701">
    <property type="entry name" value="MFS"/>
</dbReference>
<dbReference type="EMBL" id="JACJQY010000006">
    <property type="protein sequence ID" value="MBD2316384.1"/>
    <property type="molecule type" value="Genomic_DNA"/>
</dbReference>
<feature type="transmembrane region" description="Helical" evidence="5">
    <location>
        <begin position="275"/>
        <end position="295"/>
    </location>
</feature>
<feature type="transmembrane region" description="Helical" evidence="5">
    <location>
        <begin position="12"/>
        <end position="33"/>
    </location>
</feature>
<feature type="transmembrane region" description="Helical" evidence="5">
    <location>
        <begin position="79"/>
        <end position="106"/>
    </location>
</feature>
<evidence type="ECO:0000256" key="3">
    <source>
        <dbReference type="ARBA" id="ARBA00022989"/>
    </source>
</evidence>